<organism evidence="2">
    <name type="scientific">uncultured Microvirga sp</name>
    <dbReference type="NCBI Taxonomy" id="412392"/>
    <lineage>
        <taxon>Bacteria</taxon>
        <taxon>Pseudomonadati</taxon>
        <taxon>Pseudomonadota</taxon>
        <taxon>Alphaproteobacteria</taxon>
        <taxon>Hyphomicrobiales</taxon>
        <taxon>Methylobacteriaceae</taxon>
        <taxon>Microvirga</taxon>
        <taxon>environmental samples</taxon>
    </lineage>
</organism>
<feature type="compositionally biased region" description="Low complexity" evidence="1">
    <location>
        <begin position="12"/>
        <end position="22"/>
    </location>
</feature>
<feature type="compositionally biased region" description="Basic and acidic residues" evidence="1">
    <location>
        <begin position="57"/>
        <end position="72"/>
    </location>
</feature>
<name>A0A6J4LQZ3_9HYPH</name>
<feature type="compositionally biased region" description="Basic residues" evidence="1">
    <location>
        <begin position="31"/>
        <end position="55"/>
    </location>
</feature>
<feature type="region of interest" description="Disordered" evidence="1">
    <location>
        <begin position="1"/>
        <end position="106"/>
    </location>
</feature>
<reference evidence="2" key="1">
    <citation type="submission" date="2020-02" db="EMBL/GenBank/DDBJ databases">
        <authorList>
            <person name="Meier V. D."/>
        </authorList>
    </citation>
    <scope>NUCLEOTIDE SEQUENCE</scope>
    <source>
        <strain evidence="2">AVDCRST_MAG90</strain>
    </source>
</reference>
<evidence type="ECO:0000256" key="1">
    <source>
        <dbReference type="SAM" id="MobiDB-lite"/>
    </source>
</evidence>
<feature type="non-terminal residue" evidence="2">
    <location>
        <position position="1"/>
    </location>
</feature>
<protein>
    <submittedName>
        <fullName evidence="2">Transglutaminase-like domain</fullName>
    </submittedName>
</protein>
<evidence type="ECO:0000313" key="2">
    <source>
        <dbReference type="EMBL" id="CAA9337535.1"/>
    </source>
</evidence>
<dbReference type="AlphaFoldDB" id="A0A6J4LQZ3"/>
<feature type="region of interest" description="Disordered" evidence="1">
    <location>
        <begin position="225"/>
        <end position="254"/>
    </location>
</feature>
<dbReference type="EMBL" id="CADCUC010000355">
    <property type="protein sequence ID" value="CAA9337535.1"/>
    <property type="molecule type" value="Genomic_DNA"/>
</dbReference>
<feature type="compositionally biased region" description="Basic and acidic residues" evidence="1">
    <location>
        <begin position="1"/>
        <end position="11"/>
    </location>
</feature>
<gene>
    <name evidence="2" type="ORF">AVDCRST_MAG90-1794</name>
</gene>
<accession>A0A6J4LQZ3</accession>
<feature type="non-terminal residue" evidence="2">
    <location>
        <position position="268"/>
    </location>
</feature>
<sequence>EDSRRIRDRLRLPPAGSDAADPAGPPLAPIRSRRARTHHLRPAGARHRVPRRVRQSLHPDHSAGGPHHDRQWLRGARPGRAGPRRAAGGAARHRGSPGPRARVSARQPLLRHRPAPRTGLVVVRRQPSGLGQGASGLRLRPRTDRVRLSPCEFDPHRVGRPSRGPRRVSRLRASRDHVLPLPEHPGPLLHGLSGRHRRAARPRADGFFRLVRGVSFGAVVHLRRPAQPSAHRAHPHGAGPGRHRRGDLDQFRPFDACGLQGRHARGRM</sequence>
<proteinExistence type="predicted"/>
<feature type="compositionally biased region" description="Low complexity" evidence="1">
    <location>
        <begin position="74"/>
        <end position="102"/>
    </location>
</feature>
<feature type="compositionally biased region" description="Basic residues" evidence="1">
    <location>
        <begin position="231"/>
        <end position="245"/>
    </location>
</feature>